<accession>A0A1Y1IQ84</accession>
<gene>
    <name evidence="2" type="ORF">KFL_007770020</name>
</gene>
<evidence type="ECO:0000313" key="3">
    <source>
        <dbReference type="Proteomes" id="UP000054558"/>
    </source>
</evidence>
<proteinExistence type="predicted"/>
<dbReference type="GO" id="GO:0005737">
    <property type="term" value="C:cytoplasm"/>
    <property type="evidence" value="ECO:0000318"/>
    <property type="project" value="GO_Central"/>
</dbReference>
<dbReference type="STRING" id="105231.A0A1Y1IQ84"/>
<dbReference type="OMA" id="FEVINIY"/>
<dbReference type="PANTHER" id="PTHR15430">
    <property type="entry name" value="GLOMULIN"/>
    <property type="match status" value="1"/>
</dbReference>
<sequence>MDVLKQKATVLREMEGDAAAESSSATAFTQELAQQLHAAETPRAAEQVLTHTRALWSPEASGGQLLLEAVCWDVLSVVAPFAAHSRGCQAAVAGACLDVANGCAPREAVTILLAAMGSSGEGEEMSWGLRLAVTEGLAAALPLIPRRRYETFQQAAPTLLAGLRAVAGDPPAGTSEGRDSTDDVERWAAGQYPAAVVALAHAVLATLQPAETQLQSALARFALQVLSISTAGLPLATPARPGSSSPEVPPLLLATLQLLPPAGLTPQRILRPDQEDLPGEPVCDSDEEDGPAVDEAAEVERERALAAACLLCLPAPLLPWPVPPLSPADRAAAVALAGVLLQGLPVPASKGLALIAAAAAAPAPQQDGSLQQELLDGVQATLQGLTMLMLLLPEPQARQAAYGAFKAGLSVLPPADRLSTLERFIDTCPHQPVVAVLLHLLKDEVARALPLPPSAGTPPAAPAAGLFPGERILAVVGRTLAPHGGAGGVVPQLPDEADVVVAALNLYRFLLLREAAVGRSWTGALSPAALVHARTQWLLPLRHAAAHAAAAVEQERQAEAEAARAAPAQPGEAGGPRGAAGGRQGGAELVATVQEVLHRVLELVEDRLQQGGKGDPG</sequence>
<evidence type="ECO:0000313" key="2">
    <source>
        <dbReference type="EMBL" id="GAQ91391.1"/>
    </source>
</evidence>
<dbReference type="EMBL" id="DF237726">
    <property type="protein sequence ID" value="GAQ91391.1"/>
    <property type="molecule type" value="Genomic_DNA"/>
</dbReference>
<dbReference type="InterPro" id="IPR013877">
    <property type="entry name" value="YAP-bd/ALF4/Glomulin"/>
</dbReference>
<organism evidence="2 3">
    <name type="scientific">Klebsormidium nitens</name>
    <name type="common">Green alga</name>
    <name type="synonym">Ulothrix nitens</name>
    <dbReference type="NCBI Taxonomy" id="105231"/>
    <lineage>
        <taxon>Eukaryota</taxon>
        <taxon>Viridiplantae</taxon>
        <taxon>Streptophyta</taxon>
        <taxon>Klebsormidiophyceae</taxon>
        <taxon>Klebsormidiales</taxon>
        <taxon>Klebsormidiaceae</taxon>
        <taxon>Klebsormidium</taxon>
    </lineage>
</organism>
<dbReference type="InterPro" id="IPR019516">
    <property type="entry name" value="Glomulin/ALF4"/>
</dbReference>
<feature type="region of interest" description="Disordered" evidence="1">
    <location>
        <begin position="555"/>
        <end position="585"/>
    </location>
</feature>
<name>A0A1Y1IQ84_KLENI</name>
<dbReference type="AlphaFoldDB" id="A0A1Y1IQ84"/>
<keyword evidence="3" id="KW-1185">Reference proteome</keyword>
<reference evidence="2 3" key="1">
    <citation type="journal article" date="2014" name="Nat. Commun.">
        <title>Klebsormidium flaccidum genome reveals primary factors for plant terrestrial adaptation.</title>
        <authorList>
            <person name="Hori K."/>
            <person name="Maruyama F."/>
            <person name="Fujisawa T."/>
            <person name="Togashi T."/>
            <person name="Yamamoto N."/>
            <person name="Seo M."/>
            <person name="Sato S."/>
            <person name="Yamada T."/>
            <person name="Mori H."/>
            <person name="Tajima N."/>
            <person name="Moriyama T."/>
            <person name="Ikeuchi M."/>
            <person name="Watanabe M."/>
            <person name="Wada H."/>
            <person name="Kobayashi K."/>
            <person name="Saito M."/>
            <person name="Masuda T."/>
            <person name="Sasaki-Sekimoto Y."/>
            <person name="Mashiguchi K."/>
            <person name="Awai K."/>
            <person name="Shimojima M."/>
            <person name="Masuda S."/>
            <person name="Iwai M."/>
            <person name="Nobusawa T."/>
            <person name="Narise T."/>
            <person name="Kondo S."/>
            <person name="Saito H."/>
            <person name="Sato R."/>
            <person name="Murakawa M."/>
            <person name="Ihara Y."/>
            <person name="Oshima-Yamada Y."/>
            <person name="Ohtaka K."/>
            <person name="Satoh M."/>
            <person name="Sonobe K."/>
            <person name="Ishii M."/>
            <person name="Ohtani R."/>
            <person name="Kanamori-Sato M."/>
            <person name="Honoki R."/>
            <person name="Miyazaki D."/>
            <person name="Mochizuki H."/>
            <person name="Umetsu J."/>
            <person name="Higashi K."/>
            <person name="Shibata D."/>
            <person name="Kamiya Y."/>
            <person name="Sato N."/>
            <person name="Nakamura Y."/>
            <person name="Tabata S."/>
            <person name="Ida S."/>
            <person name="Kurokawa K."/>
            <person name="Ohta H."/>
        </authorList>
    </citation>
    <scope>NUCLEOTIDE SEQUENCE [LARGE SCALE GENOMIC DNA]</scope>
    <source>
        <strain evidence="2 3">NIES-2285</strain>
    </source>
</reference>
<dbReference type="Proteomes" id="UP000054558">
    <property type="component" value="Unassembled WGS sequence"/>
</dbReference>
<protein>
    <submittedName>
        <fullName evidence="2">Uncharacterized protein</fullName>
    </submittedName>
</protein>
<dbReference type="Pfam" id="PF08568">
    <property type="entry name" value="Kinetochor_Ybp2"/>
    <property type="match status" value="1"/>
</dbReference>
<dbReference type="GO" id="GO:0055105">
    <property type="term" value="F:ubiquitin-protein transferase inhibitor activity"/>
    <property type="evidence" value="ECO:0000318"/>
    <property type="project" value="GO_Central"/>
</dbReference>
<dbReference type="PANTHER" id="PTHR15430:SF1">
    <property type="entry name" value="GLOMULIN"/>
    <property type="match status" value="1"/>
</dbReference>
<feature type="compositionally biased region" description="Gly residues" evidence="1">
    <location>
        <begin position="572"/>
        <end position="585"/>
    </location>
</feature>
<feature type="region of interest" description="Disordered" evidence="1">
    <location>
        <begin position="269"/>
        <end position="290"/>
    </location>
</feature>
<feature type="compositionally biased region" description="Acidic residues" evidence="1">
    <location>
        <begin position="275"/>
        <end position="290"/>
    </location>
</feature>
<evidence type="ECO:0000256" key="1">
    <source>
        <dbReference type="SAM" id="MobiDB-lite"/>
    </source>
</evidence>
<dbReference type="OrthoDB" id="619536at2759"/>